<reference evidence="4 5" key="1">
    <citation type="submission" date="2024-11" db="EMBL/GenBank/DDBJ databases">
        <title>Adaptive evolution of stress response genes in parasites aligns with host niche diversity.</title>
        <authorList>
            <person name="Hahn C."/>
            <person name="Resl P."/>
        </authorList>
    </citation>
    <scope>NUCLEOTIDE SEQUENCE [LARGE SCALE GENOMIC DNA]</scope>
    <source>
        <strain evidence="4">EGGRZ-B1_66</strain>
        <tissue evidence="4">Body</tissue>
    </source>
</reference>
<dbReference type="AlphaFoldDB" id="A0ABD2QR80"/>
<sequence length="268" mass="30035">MSRKSSSSSSASSGDGAKKDKTKKKDKSKKKQAKKESDSAEAVLATLGTLDFIMLRQPRSIKAIDSHKKWHNKFQLHINDEAPILFAGEVDKPSSRFLMGANRPFEIDIVDYAQNNCIKVIRPGTMNAVAWCGAAIRDQVLVESPKKEKIGTVRQLPGTRRPHLEVLDSGDVKLFEIVRPEKETTKKWIASQEFEVRDAQGKAKLSSIIRSFAACAEKRHTDADEFFINFPPNVNRDSKAVLLAATFLLEYMFFEHSNNHSTETAKNV</sequence>
<feature type="region of interest" description="Disordered" evidence="3">
    <location>
        <begin position="1"/>
        <end position="38"/>
    </location>
</feature>
<keyword evidence="2" id="KW-0449">Lipoprotein</keyword>
<comment type="function">
    <text evidence="2">May mediate accelerated ATP-independent bidirectional transbilayer migration of phospholipids upon binding calcium ions that results in a loss of phospholipid asymmetry in the plasma membrane.</text>
</comment>
<dbReference type="InterPro" id="IPR005552">
    <property type="entry name" value="Scramblase"/>
</dbReference>
<evidence type="ECO:0000313" key="5">
    <source>
        <dbReference type="Proteomes" id="UP001626550"/>
    </source>
</evidence>
<protein>
    <recommendedName>
        <fullName evidence="2">Phospholipid scramblase</fullName>
    </recommendedName>
</protein>
<keyword evidence="2" id="KW-0106">Calcium</keyword>
<evidence type="ECO:0000256" key="3">
    <source>
        <dbReference type="SAM" id="MobiDB-lite"/>
    </source>
</evidence>
<evidence type="ECO:0000256" key="2">
    <source>
        <dbReference type="RuleBase" id="RU363116"/>
    </source>
</evidence>
<keyword evidence="5" id="KW-1185">Reference proteome</keyword>
<comment type="cofactor">
    <cofactor evidence="2">
        <name>Ca(2+)</name>
        <dbReference type="ChEBI" id="CHEBI:29108"/>
    </cofactor>
</comment>
<name>A0ABD2QR80_9PLAT</name>
<comment type="similarity">
    <text evidence="1 2">Belongs to the phospholipid scramblase family.</text>
</comment>
<dbReference type="EMBL" id="JBJKFK010000016">
    <property type="protein sequence ID" value="KAL3320991.1"/>
    <property type="molecule type" value="Genomic_DNA"/>
</dbReference>
<gene>
    <name evidence="4" type="ORF">Ciccas_000313</name>
</gene>
<keyword evidence="2" id="KW-0564">Palmitate</keyword>
<feature type="compositionally biased region" description="Basic residues" evidence="3">
    <location>
        <begin position="20"/>
        <end position="33"/>
    </location>
</feature>
<comment type="caution">
    <text evidence="4">The sequence shown here is derived from an EMBL/GenBank/DDBJ whole genome shotgun (WGS) entry which is preliminary data.</text>
</comment>
<dbReference type="PANTHER" id="PTHR23248:SF9">
    <property type="entry name" value="PHOSPHOLIPID SCRAMBLASE"/>
    <property type="match status" value="1"/>
</dbReference>
<feature type="compositionally biased region" description="Low complexity" evidence="3">
    <location>
        <begin position="1"/>
        <end position="15"/>
    </location>
</feature>
<organism evidence="4 5">
    <name type="scientific">Cichlidogyrus casuarinus</name>
    <dbReference type="NCBI Taxonomy" id="1844966"/>
    <lineage>
        <taxon>Eukaryota</taxon>
        <taxon>Metazoa</taxon>
        <taxon>Spiralia</taxon>
        <taxon>Lophotrochozoa</taxon>
        <taxon>Platyhelminthes</taxon>
        <taxon>Monogenea</taxon>
        <taxon>Monopisthocotylea</taxon>
        <taxon>Dactylogyridea</taxon>
        <taxon>Ancyrocephalidae</taxon>
        <taxon>Cichlidogyrus</taxon>
    </lineage>
</organism>
<accession>A0ABD2QR80</accession>
<proteinExistence type="inferred from homology"/>
<dbReference type="Proteomes" id="UP001626550">
    <property type="component" value="Unassembled WGS sequence"/>
</dbReference>
<dbReference type="PANTHER" id="PTHR23248">
    <property type="entry name" value="PHOSPHOLIPID SCRAMBLASE-RELATED"/>
    <property type="match status" value="1"/>
</dbReference>
<evidence type="ECO:0000256" key="1">
    <source>
        <dbReference type="ARBA" id="ARBA00005350"/>
    </source>
</evidence>
<evidence type="ECO:0000313" key="4">
    <source>
        <dbReference type="EMBL" id="KAL3320991.1"/>
    </source>
</evidence>
<dbReference type="Pfam" id="PF03803">
    <property type="entry name" value="Scramblase"/>
    <property type="match status" value="1"/>
</dbReference>